<dbReference type="InterPro" id="IPR020904">
    <property type="entry name" value="Sc_DH/Rdtase_CS"/>
</dbReference>
<evidence type="ECO:0000313" key="4">
    <source>
        <dbReference type="Proteomes" id="UP000199337"/>
    </source>
</evidence>
<keyword evidence="4" id="KW-1185">Reference proteome</keyword>
<dbReference type="OrthoDB" id="9803333at2"/>
<dbReference type="InterPro" id="IPR002347">
    <property type="entry name" value="SDR_fam"/>
</dbReference>
<dbReference type="PRINTS" id="PR00081">
    <property type="entry name" value="GDHRDH"/>
</dbReference>
<dbReference type="SUPFAM" id="SSF51735">
    <property type="entry name" value="NAD(P)-binding Rossmann-fold domains"/>
    <property type="match status" value="1"/>
</dbReference>
<dbReference type="FunFam" id="3.40.50.720:FF:000084">
    <property type="entry name" value="Short-chain dehydrogenase reductase"/>
    <property type="match status" value="1"/>
</dbReference>
<dbReference type="PROSITE" id="PS00061">
    <property type="entry name" value="ADH_SHORT"/>
    <property type="match status" value="1"/>
</dbReference>
<dbReference type="Gene3D" id="3.40.50.720">
    <property type="entry name" value="NAD(P)-binding Rossmann-like Domain"/>
    <property type="match status" value="1"/>
</dbReference>
<dbReference type="PRINTS" id="PR00080">
    <property type="entry name" value="SDRFAMILY"/>
</dbReference>
<evidence type="ECO:0000313" key="3">
    <source>
        <dbReference type="EMBL" id="SFH40106.1"/>
    </source>
</evidence>
<organism evidence="3 4">
    <name type="scientific">Desulfotruncus arcticus DSM 17038</name>
    <dbReference type="NCBI Taxonomy" id="1121424"/>
    <lineage>
        <taxon>Bacteria</taxon>
        <taxon>Bacillati</taxon>
        <taxon>Bacillota</taxon>
        <taxon>Clostridia</taxon>
        <taxon>Eubacteriales</taxon>
        <taxon>Desulfallaceae</taxon>
        <taxon>Desulfotruncus</taxon>
    </lineage>
</organism>
<dbReference type="GO" id="GO:0008206">
    <property type="term" value="P:bile acid metabolic process"/>
    <property type="evidence" value="ECO:0007669"/>
    <property type="project" value="UniProtKB-ARBA"/>
</dbReference>
<keyword evidence="2" id="KW-0560">Oxidoreductase</keyword>
<dbReference type="AlphaFoldDB" id="A0A1I2ZR84"/>
<dbReference type="NCBIfam" id="NF005559">
    <property type="entry name" value="PRK07231.1"/>
    <property type="match status" value="1"/>
</dbReference>
<evidence type="ECO:0000256" key="1">
    <source>
        <dbReference type="ARBA" id="ARBA00006484"/>
    </source>
</evidence>
<dbReference type="RefSeq" id="WP_092476129.1">
    <property type="nucleotide sequence ID" value="NZ_FOOX01000035.1"/>
</dbReference>
<comment type="similarity">
    <text evidence="1">Belongs to the short-chain dehydrogenases/reductases (SDR) family.</text>
</comment>
<name>A0A1I2ZR84_9FIRM</name>
<dbReference type="Pfam" id="PF13561">
    <property type="entry name" value="adh_short_C2"/>
    <property type="match status" value="1"/>
</dbReference>
<gene>
    <name evidence="3" type="ORF">SAMN05660649_05076</name>
</gene>
<dbReference type="EMBL" id="FOOX01000035">
    <property type="protein sequence ID" value="SFH40106.1"/>
    <property type="molecule type" value="Genomic_DNA"/>
</dbReference>
<dbReference type="PANTHER" id="PTHR42760:SF124">
    <property type="entry name" value="SHORT-CHAIN DEHYDROGENASE_REDUCTASE"/>
    <property type="match status" value="1"/>
</dbReference>
<proteinExistence type="inferred from homology"/>
<accession>A0A1I2ZR84</accession>
<dbReference type="STRING" id="341036.SAMN05660649_05076"/>
<dbReference type="GO" id="GO:0016616">
    <property type="term" value="F:oxidoreductase activity, acting on the CH-OH group of donors, NAD or NADP as acceptor"/>
    <property type="evidence" value="ECO:0007669"/>
    <property type="project" value="TreeGrafter"/>
</dbReference>
<sequence>MIPKLFNLAGKVALITGSARGLGRGYAQGLAGAGAVAVCMSRTVPDETVSLIREAGGKAEAVRADVTHTAEVENAINAVVKKYGRLDILVNNAGTEIPKKFLEYTEKEYEAIMDTNLKGVFFACQAAAHHMVRQRSGKIINVGSLGSQIGLAGAAVYCASKGGVLQFTRALAVEIAPYNVQVNAIGPGYFRTDMTEPFFQDPGHKNWIENRIPMGRIGKPEDLVGTVVFLSSSSSDYITGQIIYVDGGWLAS</sequence>
<dbReference type="Proteomes" id="UP000199337">
    <property type="component" value="Unassembled WGS sequence"/>
</dbReference>
<evidence type="ECO:0000256" key="2">
    <source>
        <dbReference type="ARBA" id="ARBA00023002"/>
    </source>
</evidence>
<dbReference type="InterPro" id="IPR036291">
    <property type="entry name" value="NAD(P)-bd_dom_sf"/>
</dbReference>
<dbReference type="PANTHER" id="PTHR42760">
    <property type="entry name" value="SHORT-CHAIN DEHYDROGENASES/REDUCTASES FAMILY MEMBER"/>
    <property type="match status" value="1"/>
</dbReference>
<reference evidence="4" key="1">
    <citation type="submission" date="2016-10" db="EMBL/GenBank/DDBJ databases">
        <authorList>
            <person name="Varghese N."/>
            <person name="Submissions S."/>
        </authorList>
    </citation>
    <scope>NUCLEOTIDE SEQUENCE [LARGE SCALE GENOMIC DNA]</scope>
    <source>
        <strain evidence="4">DSM 17038</strain>
    </source>
</reference>
<protein>
    <submittedName>
        <fullName evidence="3">2-deoxy-D-gluconate 3-dehydrogenase</fullName>
    </submittedName>
</protein>